<evidence type="ECO:0000256" key="1">
    <source>
        <dbReference type="SAM" id="MobiDB-lite"/>
    </source>
</evidence>
<accession>A0A444XPZ4</accession>
<protein>
    <submittedName>
        <fullName evidence="3">Uncharacterized protein</fullName>
    </submittedName>
</protein>
<keyword evidence="2" id="KW-0812">Transmembrane</keyword>
<reference evidence="3 4" key="1">
    <citation type="submission" date="2019-01" db="EMBL/GenBank/DDBJ databases">
        <title>Sequencing of cultivated peanut Arachis hypogaea provides insights into genome evolution and oil improvement.</title>
        <authorList>
            <person name="Chen X."/>
        </authorList>
    </citation>
    <scope>NUCLEOTIDE SEQUENCE [LARGE SCALE GENOMIC DNA]</scope>
    <source>
        <strain evidence="4">cv. Fuhuasheng</strain>
        <tissue evidence="3">Leaves</tissue>
    </source>
</reference>
<keyword evidence="2" id="KW-1133">Transmembrane helix</keyword>
<evidence type="ECO:0000313" key="3">
    <source>
        <dbReference type="EMBL" id="RYQ91656.1"/>
    </source>
</evidence>
<gene>
    <name evidence="3" type="ORF">Ahy_B09g097643</name>
</gene>
<evidence type="ECO:0000313" key="4">
    <source>
        <dbReference type="Proteomes" id="UP000289738"/>
    </source>
</evidence>
<feature type="compositionally biased region" description="Basic and acidic residues" evidence="1">
    <location>
        <begin position="182"/>
        <end position="206"/>
    </location>
</feature>
<dbReference type="AlphaFoldDB" id="A0A444XPZ4"/>
<proteinExistence type="predicted"/>
<dbReference type="Proteomes" id="UP000289738">
    <property type="component" value="Chromosome B09"/>
</dbReference>
<name>A0A444XPZ4_ARAHY</name>
<sequence length="331" mass="38042">MASRKAPFRTIQTGKRQSFLILLLINDQVVGLFHLIVFMWLILAMDKYLKKAFIAAAIKSTLPSTATALMNFFEPAFINSITKIQFTEEEAGGEGEEEEQWRITGGRTAVRLPFPPPRSAAKLPPLSSPKWRGESANERMSCSLLRLLLQGIRRRRCWAIAELLPPLSVPWPWWSMEEERARGEREQARSEERERELGSRGERGETHAQPPPRLCRRETPPPPLRSTTVTVEQSHPLLSLPPKVEYTIIALILRLVMGSVEGKEDEDRYAKILQIRIAVSRSLLPPFGWRSRRLTIEFHQSKKLIILDPDNGHGEQVGLWFDFSHTFWFSW</sequence>
<evidence type="ECO:0000256" key="2">
    <source>
        <dbReference type="SAM" id="Phobius"/>
    </source>
</evidence>
<feature type="region of interest" description="Disordered" evidence="1">
    <location>
        <begin position="182"/>
        <end position="230"/>
    </location>
</feature>
<organism evidence="3 4">
    <name type="scientific">Arachis hypogaea</name>
    <name type="common">Peanut</name>
    <dbReference type="NCBI Taxonomy" id="3818"/>
    <lineage>
        <taxon>Eukaryota</taxon>
        <taxon>Viridiplantae</taxon>
        <taxon>Streptophyta</taxon>
        <taxon>Embryophyta</taxon>
        <taxon>Tracheophyta</taxon>
        <taxon>Spermatophyta</taxon>
        <taxon>Magnoliopsida</taxon>
        <taxon>eudicotyledons</taxon>
        <taxon>Gunneridae</taxon>
        <taxon>Pentapetalae</taxon>
        <taxon>rosids</taxon>
        <taxon>fabids</taxon>
        <taxon>Fabales</taxon>
        <taxon>Fabaceae</taxon>
        <taxon>Papilionoideae</taxon>
        <taxon>50 kb inversion clade</taxon>
        <taxon>dalbergioids sensu lato</taxon>
        <taxon>Dalbergieae</taxon>
        <taxon>Pterocarpus clade</taxon>
        <taxon>Arachis</taxon>
    </lineage>
</organism>
<keyword evidence="2" id="KW-0472">Membrane</keyword>
<feature type="transmembrane region" description="Helical" evidence="2">
    <location>
        <begin position="20"/>
        <end position="43"/>
    </location>
</feature>
<comment type="caution">
    <text evidence="3">The sequence shown here is derived from an EMBL/GenBank/DDBJ whole genome shotgun (WGS) entry which is preliminary data.</text>
</comment>
<keyword evidence="4" id="KW-1185">Reference proteome</keyword>
<dbReference type="EMBL" id="SDMP01000019">
    <property type="protein sequence ID" value="RYQ91656.1"/>
    <property type="molecule type" value="Genomic_DNA"/>
</dbReference>